<name>A0A0G0MI43_9BACT</name>
<sequence length="136" mass="15370">MSEMYSANEASIGYVMGMWQSNLGLDDWQIEFSLQDDLEGENETLGFCSAVPNSKTAIIFLKKENQGKETLEDVILHELIHLMMGEYDQAVDIAFEHSNTHIGMAKMVYDSGERTIQSIAQAFLRLRKTMEKAKNG</sequence>
<comment type="caution">
    <text evidence="1">The sequence shown here is derived from an EMBL/GenBank/DDBJ whole genome shotgun (WGS) entry which is preliminary data.</text>
</comment>
<gene>
    <name evidence="1" type="ORF">UT24_C0018G0028</name>
</gene>
<organism evidence="1 2">
    <name type="scientific">Candidatus Woesebacteria bacterium GW2011_GWB1_39_12</name>
    <dbReference type="NCBI Taxonomy" id="1618574"/>
    <lineage>
        <taxon>Bacteria</taxon>
        <taxon>Candidatus Woeseibacteriota</taxon>
    </lineage>
</organism>
<evidence type="ECO:0008006" key="3">
    <source>
        <dbReference type="Google" id="ProtNLM"/>
    </source>
</evidence>
<dbReference type="Proteomes" id="UP000033881">
    <property type="component" value="Unassembled WGS sequence"/>
</dbReference>
<protein>
    <recommendedName>
        <fullName evidence="3">IrrE N-terminal-like domain-containing protein</fullName>
    </recommendedName>
</protein>
<dbReference type="EMBL" id="LBWB01000018">
    <property type="protein sequence ID" value="KKR00046.1"/>
    <property type="molecule type" value="Genomic_DNA"/>
</dbReference>
<accession>A0A0G0MI43</accession>
<evidence type="ECO:0000313" key="2">
    <source>
        <dbReference type="Proteomes" id="UP000033881"/>
    </source>
</evidence>
<proteinExistence type="predicted"/>
<dbReference type="AlphaFoldDB" id="A0A0G0MI43"/>
<dbReference type="STRING" id="1618574.UT24_C0018G0028"/>
<reference evidence="1 2" key="1">
    <citation type="journal article" date="2015" name="Nature">
        <title>rRNA introns, odd ribosomes, and small enigmatic genomes across a large radiation of phyla.</title>
        <authorList>
            <person name="Brown C.T."/>
            <person name="Hug L.A."/>
            <person name="Thomas B.C."/>
            <person name="Sharon I."/>
            <person name="Castelle C.J."/>
            <person name="Singh A."/>
            <person name="Wilkins M.J."/>
            <person name="Williams K.H."/>
            <person name="Banfield J.F."/>
        </authorList>
    </citation>
    <scope>NUCLEOTIDE SEQUENCE [LARGE SCALE GENOMIC DNA]</scope>
</reference>
<evidence type="ECO:0000313" key="1">
    <source>
        <dbReference type="EMBL" id="KKR00046.1"/>
    </source>
</evidence>